<gene>
    <name evidence="2" type="ORF">NC653_035422</name>
</gene>
<evidence type="ECO:0000313" key="3">
    <source>
        <dbReference type="Proteomes" id="UP001164929"/>
    </source>
</evidence>
<keyword evidence="1" id="KW-1133">Transmembrane helix</keyword>
<proteinExistence type="predicted"/>
<feature type="transmembrane region" description="Helical" evidence="1">
    <location>
        <begin position="6"/>
        <end position="24"/>
    </location>
</feature>
<dbReference type="EMBL" id="JAQIZT010000015">
    <property type="protein sequence ID" value="KAJ6971141.1"/>
    <property type="molecule type" value="Genomic_DNA"/>
</dbReference>
<protein>
    <submittedName>
        <fullName evidence="2">Uncharacterized protein</fullName>
    </submittedName>
</protein>
<name>A0AAD6LQ40_9ROSI</name>
<organism evidence="2 3">
    <name type="scientific">Populus alba x Populus x berolinensis</name>
    <dbReference type="NCBI Taxonomy" id="444605"/>
    <lineage>
        <taxon>Eukaryota</taxon>
        <taxon>Viridiplantae</taxon>
        <taxon>Streptophyta</taxon>
        <taxon>Embryophyta</taxon>
        <taxon>Tracheophyta</taxon>
        <taxon>Spermatophyta</taxon>
        <taxon>Magnoliopsida</taxon>
        <taxon>eudicotyledons</taxon>
        <taxon>Gunneridae</taxon>
        <taxon>Pentapetalae</taxon>
        <taxon>rosids</taxon>
        <taxon>fabids</taxon>
        <taxon>Malpighiales</taxon>
        <taxon>Salicaceae</taxon>
        <taxon>Saliceae</taxon>
        <taxon>Populus</taxon>
    </lineage>
</organism>
<dbReference type="Proteomes" id="UP001164929">
    <property type="component" value="Chromosome 15"/>
</dbReference>
<keyword evidence="3" id="KW-1185">Reference proteome</keyword>
<evidence type="ECO:0000313" key="2">
    <source>
        <dbReference type="EMBL" id="KAJ6971141.1"/>
    </source>
</evidence>
<evidence type="ECO:0000256" key="1">
    <source>
        <dbReference type="SAM" id="Phobius"/>
    </source>
</evidence>
<accession>A0AAD6LQ40</accession>
<keyword evidence="1" id="KW-0472">Membrane</keyword>
<reference evidence="2" key="1">
    <citation type="journal article" date="2023" name="Mol. Ecol. Resour.">
        <title>Chromosome-level genome assembly of a triploid poplar Populus alba 'Berolinensis'.</title>
        <authorList>
            <person name="Chen S."/>
            <person name="Yu Y."/>
            <person name="Wang X."/>
            <person name="Wang S."/>
            <person name="Zhang T."/>
            <person name="Zhou Y."/>
            <person name="He R."/>
            <person name="Meng N."/>
            <person name="Wang Y."/>
            <person name="Liu W."/>
            <person name="Liu Z."/>
            <person name="Liu J."/>
            <person name="Guo Q."/>
            <person name="Huang H."/>
            <person name="Sederoff R.R."/>
            <person name="Wang G."/>
            <person name="Qu G."/>
            <person name="Chen S."/>
        </authorList>
    </citation>
    <scope>NUCLEOTIDE SEQUENCE</scope>
    <source>
        <strain evidence="2">SC-2020</strain>
    </source>
</reference>
<keyword evidence="1" id="KW-0812">Transmembrane</keyword>
<comment type="caution">
    <text evidence="2">The sequence shown here is derived from an EMBL/GenBank/DDBJ whole genome shotgun (WGS) entry which is preliminary data.</text>
</comment>
<dbReference type="AlphaFoldDB" id="A0AAD6LQ40"/>
<sequence length="58" mass="6968">MASGRSLKFTAFHKILAAVLLYFFRFKLGDEKKKVKYRTMFTLHLEDKGLHFYAFHRL</sequence>